<dbReference type="SMART" id="SM00895">
    <property type="entry name" value="FCD"/>
    <property type="match status" value="1"/>
</dbReference>
<dbReference type="AlphaFoldDB" id="A0A927FF24"/>
<dbReference type="GO" id="GO:0003700">
    <property type="term" value="F:DNA-binding transcription factor activity"/>
    <property type="evidence" value="ECO:0007669"/>
    <property type="project" value="InterPro"/>
</dbReference>
<sequence length="219" mass="25146">MTSPADKPEQNLPLWVAEQLKQWIYTGELAPGSRLNEAALALRMGTSRGPVREAIRILTGQGLVTAVVNRGVFVRQFSLREMLETYELRALMFGFGAEHASEHLTEADKLQFEELLQGMDEACEQEDGSRYYELNLRFHQLIMRLSGNQRAQAAYDDYVKELHLFRRKYFNAPGNMRRSNIEHRQIYDAIVKGANSKARSAAEKHVLEGRQRLMRSMDV</sequence>
<evidence type="ECO:0000259" key="4">
    <source>
        <dbReference type="PROSITE" id="PS50949"/>
    </source>
</evidence>
<dbReference type="SUPFAM" id="SSF48008">
    <property type="entry name" value="GntR ligand-binding domain-like"/>
    <property type="match status" value="1"/>
</dbReference>
<evidence type="ECO:0000256" key="3">
    <source>
        <dbReference type="ARBA" id="ARBA00023163"/>
    </source>
</evidence>
<dbReference type="RefSeq" id="WP_191818603.1">
    <property type="nucleotide sequence ID" value="NZ_JACYFT010000001.1"/>
</dbReference>
<dbReference type="InterPro" id="IPR011711">
    <property type="entry name" value="GntR_C"/>
</dbReference>
<dbReference type="Pfam" id="PF00392">
    <property type="entry name" value="GntR"/>
    <property type="match status" value="1"/>
</dbReference>
<dbReference type="Proteomes" id="UP000647424">
    <property type="component" value="Unassembled WGS sequence"/>
</dbReference>
<dbReference type="SUPFAM" id="SSF46785">
    <property type="entry name" value="Winged helix' DNA-binding domain"/>
    <property type="match status" value="1"/>
</dbReference>
<keyword evidence="6" id="KW-1185">Reference proteome</keyword>
<dbReference type="PROSITE" id="PS50949">
    <property type="entry name" value="HTH_GNTR"/>
    <property type="match status" value="1"/>
</dbReference>
<dbReference type="SMART" id="SM00345">
    <property type="entry name" value="HTH_GNTR"/>
    <property type="match status" value="1"/>
</dbReference>
<dbReference type="Gene3D" id="1.10.10.10">
    <property type="entry name" value="Winged helix-like DNA-binding domain superfamily/Winged helix DNA-binding domain"/>
    <property type="match status" value="1"/>
</dbReference>
<gene>
    <name evidence="5" type="ORF">IC609_06510</name>
</gene>
<feature type="domain" description="HTH gntR-type" evidence="4">
    <location>
        <begin position="10"/>
        <end position="77"/>
    </location>
</feature>
<dbReference type="PANTHER" id="PTHR43537:SF24">
    <property type="entry name" value="GLUCONATE OPERON TRANSCRIPTIONAL REPRESSOR"/>
    <property type="match status" value="1"/>
</dbReference>
<protein>
    <submittedName>
        <fullName evidence="5">FCD domain-containing protein</fullName>
    </submittedName>
</protein>
<keyword evidence="3" id="KW-0804">Transcription</keyword>
<comment type="caution">
    <text evidence="5">The sequence shown here is derived from an EMBL/GenBank/DDBJ whole genome shotgun (WGS) entry which is preliminary data.</text>
</comment>
<dbReference type="InterPro" id="IPR000524">
    <property type="entry name" value="Tscrpt_reg_HTH_GntR"/>
</dbReference>
<keyword evidence="1" id="KW-0805">Transcription regulation</keyword>
<dbReference type="Pfam" id="PF07729">
    <property type="entry name" value="FCD"/>
    <property type="match status" value="1"/>
</dbReference>
<proteinExistence type="predicted"/>
<dbReference type="PANTHER" id="PTHR43537">
    <property type="entry name" value="TRANSCRIPTIONAL REGULATOR, GNTR FAMILY"/>
    <property type="match status" value="1"/>
</dbReference>
<evidence type="ECO:0000256" key="1">
    <source>
        <dbReference type="ARBA" id="ARBA00023015"/>
    </source>
</evidence>
<dbReference type="CDD" id="cd07377">
    <property type="entry name" value="WHTH_GntR"/>
    <property type="match status" value="1"/>
</dbReference>
<accession>A0A927FF24</accession>
<dbReference type="EMBL" id="JACYFT010000001">
    <property type="protein sequence ID" value="MBD8050189.1"/>
    <property type="molecule type" value="Genomic_DNA"/>
</dbReference>
<dbReference type="Gene3D" id="1.20.120.530">
    <property type="entry name" value="GntR ligand-binding domain-like"/>
    <property type="match status" value="1"/>
</dbReference>
<organism evidence="5 6">
    <name type="scientific">Limnohabitans radicicola</name>
    <dbReference type="NCBI Taxonomy" id="2771427"/>
    <lineage>
        <taxon>Bacteria</taxon>
        <taxon>Pseudomonadati</taxon>
        <taxon>Pseudomonadota</taxon>
        <taxon>Betaproteobacteria</taxon>
        <taxon>Burkholderiales</taxon>
        <taxon>Comamonadaceae</taxon>
        <taxon>Limnohabitans</taxon>
    </lineage>
</organism>
<evidence type="ECO:0000313" key="6">
    <source>
        <dbReference type="Proteomes" id="UP000647424"/>
    </source>
</evidence>
<dbReference type="InterPro" id="IPR008920">
    <property type="entry name" value="TF_FadR/GntR_C"/>
</dbReference>
<dbReference type="InterPro" id="IPR036388">
    <property type="entry name" value="WH-like_DNA-bd_sf"/>
</dbReference>
<evidence type="ECO:0000256" key="2">
    <source>
        <dbReference type="ARBA" id="ARBA00023125"/>
    </source>
</evidence>
<reference evidence="5 6" key="1">
    <citation type="submission" date="2020-09" db="EMBL/GenBank/DDBJ databases">
        <title>Genome seq and assembly of Limnohabitants sp.</title>
        <authorList>
            <person name="Chhetri G."/>
        </authorList>
    </citation>
    <scope>NUCLEOTIDE SEQUENCE [LARGE SCALE GENOMIC DNA]</scope>
    <source>
        <strain evidence="5 6">JUR4</strain>
    </source>
</reference>
<evidence type="ECO:0000313" key="5">
    <source>
        <dbReference type="EMBL" id="MBD8050189.1"/>
    </source>
</evidence>
<dbReference type="GO" id="GO:0003677">
    <property type="term" value="F:DNA binding"/>
    <property type="evidence" value="ECO:0007669"/>
    <property type="project" value="UniProtKB-KW"/>
</dbReference>
<name>A0A927FF24_9BURK</name>
<keyword evidence="2" id="KW-0238">DNA-binding</keyword>
<dbReference type="InterPro" id="IPR036390">
    <property type="entry name" value="WH_DNA-bd_sf"/>
</dbReference>